<feature type="signal peptide" evidence="11">
    <location>
        <begin position="1"/>
        <end position="25"/>
    </location>
</feature>
<keyword evidence="8" id="KW-0547">Nucleotide-binding</keyword>
<dbReference type="PANTHER" id="PTHR43523:SF12">
    <property type="entry name" value="GLUCOSE-1-PHOSPHATE ADENYLYLTRANSFERASE LARGE SUBUNIT 1, CHLOROPLASTIC-RELATED"/>
    <property type="match status" value="1"/>
</dbReference>
<protein>
    <recommendedName>
        <fullName evidence="4">glucose-1-phosphate adenylyltransferase</fullName>
        <ecNumber evidence="4">2.7.7.27</ecNumber>
    </recommendedName>
</protein>
<evidence type="ECO:0000256" key="8">
    <source>
        <dbReference type="ARBA" id="ARBA00022741"/>
    </source>
</evidence>
<comment type="similarity">
    <text evidence="3">Belongs to the bacterial/plant glucose-1-phosphate adenylyltransferase family.</text>
</comment>
<keyword evidence="11" id="KW-0732">Signal</keyword>
<evidence type="ECO:0000256" key="9">
    <source>
        <dbReference type="ARBA" id="ARBA00022840"/>
    </source>
</evidence>
<organism evidence="12 13">
    <name type="scientific">Zizania palustris</name>
    <name type="common">Northern wild rice</name>
    <dbReference type="NCBI Taxonomy" id="103762"/>
    <lineage>
        <taxon>Eukaryota</taxon>
        <taxon>Viridiplantae</taxon>
        <taxon>Streptophyta</taxon>
        <taxon>Embryophyta</taxon>
        <taxon>Tracheophyta</taxon>
        <taxon>Spermatophyta</taxon>
        <taxon>Magnoliopsida</taxon>
        <taxon>Liliopsida</taxon>
        <taxon>Poales</taxon>
        <taxon>Poaceae</taxon>
        <taxon>BOP clade</taxon>
        <taxon>Oryzoideae</taxon>
        <taxon>Oryzeae</taxon>
        <taxon>Zizaniinae</taxon>
        <taxon>Zizania</taxon>
    </lineage>
</organism>
<keyword evidence="7" id="KW-0548">Nucleotidyltransferase</keyword>
<evidence type="ECO:0000313" key="12">
    <source>
        <dbReference type="EMBL" id="KAG8062489.1"/>
    </source>
</evidence>
<feature type="chain" id="PRO_5035171594" description="glucose-1-phosphate adenylyltransferase" evidence="11">
    <location>
        <begin position="26"/>
        <end position="138"/>
    </location>
</feature>
<evidence type="ECO:0000256" key="11">
    <source>
        <dbReference type="SAM" id="SignalP"/>
    </source>
</evidence>
<dbReference type="Proteomes" id="UP000729402">
    <property type="component" value="Unassembled WGS sequence"/>
</dbReference>
<keyword evidence="6" id="KW-0808">Transferase</keyword>
<keyword evidence="9" id="KW-0067">ATP-binding</keyword>
<evidence type="ECO:0000256" key="5">
    <source>
        <dbReference type="ARBA" id="ARBA00022533"/>
    </source>
</evidence>
<dbReference type="AlphaFoldDB" id="A0A8J5SBA4"/>
<evidence type="ECO:0000256" key="7">
    <source>
        <dbReference type="ARBA" id="ARBA00022695"/>
    </source>
</evidence>
<dbReference type="GO" id="GO:0005978">
    <property type="term" value="P:glycogen biosynthetic process"/>
    <property type="evidence" value="ECO:0007669"/>
    <property type="project" value="InterPro"/>
</dbReference>
<sequence>MADVRPFTSLRLLAMVVGLPTDWSAINFCTSSPGADSGPPGRGSIPRGTTFSLAARGIAKPPSTVSAFDGLEWEPRISNSCAPAFLFNDYWGDIGTIKSFEANLALAEQSPRFSFYDAHKPMYTSRRNLPPSMVNNNH</sequence>
<dbReference type="InterPro" id="IPR011831">
    <property type="entry name" value="ADP-Glc_PPase"/>
</dbReference>
<proteinExistence type="inferred from homology"/>
<dbReference type="GO" id="GO:0008878">
    <property type="term" value="F:glucose-1-phosphate adenylyltransferase activity"/>
    <property type="evidence" value="ECO:0007669"/>
    <property type="project" value="UniProtKB-EC"/>
</dbReference>
<comment type="pathway">
    <text evidence="2">Glycan biosynthesis; starch biosynthesis.</text>
</comment>
<evidence type="ECO:0000256" key="4">
    <source>
        <dbReference type="ARBA" id="ARBA00012460"/>
    </source>
</evidence>
<reference evidence="12" key="1">
    <citation type="journal article" date="2021" name="bioRxiv">
        <title>Whole Genome Assembly and Annotation of Northern Wild Rice, Zizania palustris L., Supports a Whole Genome Duplication in the Zizania Genus.</title>
        <authorList>
            <person name="Haas M."/>
            <person name="Kono T."/>
            <person name="Macchietto M."/>
            <person name="Millas R."/>
            <person name="McGilp L."/>
            <person name="Shao M."/>
            <person name="Duquette J."/>
            <person name="Hirsch C.N."/>
            <person name="Kimball J."/>
        </authorList>
    </citation>
    <scope>NUCLEOTIDE SEQUENCE</scope>
    <source>
        <tissue evidence="12">Fresh leaf tissue</tissue>
    </source>
</reference>
<reference evidence="12" key="2">
    <citation type="submission" date="2021-02" db="EMBL/GenBank/DDBJ databases">
        <authorList>
            <person name="Kimball J.A."/>
            <person name="Haas M.W."/>
            <person name="Macchietto M."/>
            <person name="Kono T."/>
            <person name="Duquette J."/>
            <person name="Shao M."/>
        </authorList>
    </citation>
    <scope>NUCLEOTIDE SEQUENCE</scope>
    <source>
        <tissue evidence="12">Fresh leaf tissue</tissue>
    </source>
</reference>
<keyword evidence="13" id="KW-1185">Reference proteome</keyword>
<comment type="caution">
    <text evidence="12">The sequence shown here is derived from an EMBL/GenBank/DDBJ whole genome shotgun (WGS) entry which is preliminary data.</text>
</comment>
<dbReference type="UniPathway" id="UPA00152"/>
<evidence type="ECO:0000256" key="6">
    <source>
        <dbReference type="ARBA" id="ARBA00022679"/>
    </source>
</evidence>
<dbReference type="GO" id="GO:0005524">
    <property type="term" value="F:ATP binding"/>
    <property type="evidence" value="ECO:0007669"/>
    <property type="project" value="UniProtKB-KW"/>
</dbReference>
<dbReference type="EMBL" id="JAAALK010000286">
    <property type="protein sequence ID" value="KAG8062489.1"/>
    <property type="molecule type" value="Genomic_DNA"/>
</dbReference>
<keyword evidence="10" id="KW-0750">Starch biosynthesis</keyword>
<dbReference type="OrthoDB" id="10553577at2759"/>
<gene>
    <name evidence="12" type="ORF">GUJ93_ZPchr0003g17926</name>
</gene>
<accession>A0A8J5SBA4</accession>
<dbReference type="GO" id="GO:0019252">
    <property type="term" value="P:starch biosynthetic process"/>
    <property type="evidence" value="ECO:0007669"/>
    <property type="project" value="UniProtKB-UniPathway"/>
</dbReference>
<evidence type="ECO:0000256" key="2">
    <source>
        <dbReference type="ARBA" id="ARBA00004727"/>
    </source>
</evidence>
<dbReference type="PANTHER" id="PTHR43523">
    <property type="entry name" value="GLUCOSE-1-PHOSPHATE ADENYLYLTRANSFERASE-RELATED"/>
    <property type="match status" value="1"/>
</dbReference>
<dbReference type="EC" id="2.7.7.27" evidence="4"/>
<evidence type="ECO:0000313" key="13">
    <source>
        <dbReference type="Proteomes" id="UP000729402"/>
    </source>
</evidence>
<comment type="catalytic activity">
    <reaction evidence="1">
        <text>alpha-D-glucose 1-phosphate + ATP + H(+) = ADP-alpha-D-glucose + diphosphate</text>
        <dbReference type="Rhea" id="RHEA:12120"/>
        <dbReference type="ChEBI" id="CHEBI:15378"/>
        <dbReference type="ChEBI" id="CHEBI:30616"/>
        <dbReference type="ChEBI" id="CHEBI:33019"/>
        <dbReference type="ChEBI" id="CHEBI:57498"/>
        <dbReference type="ChEBI" id="CHEBI:58601"/>
        <dbReference type="EC" id="2.7.7.27"/>
    </reaction>
</comment>
<keyword evidence="5" id="KW-0021">Allosteric enzyme</keyword>
<evidence type="ECO:0000256" key="10">
    <source>
        <dbReference type="ARBA" id="ARBA00022922"/>
    </source>
</evidence>
<evidence type="ECO:0000256" key="3">
    <source>
        <dbReference type="ARBA" id="ARBA00010443"/>
    </source>
</evidence>
<evidence type="ECO:0000256" key="1">
    <source>
        <dbReference type="ARBA" id="ARBA00000956"/>
    </source>
</evidence>
<name>A0A8J5SBA4_ZIZPA</name>